<evidence type="ECO:0008006" key="3">
    <source>
        <dbReference type="Google" id="ProtNLM"/>
    </source>
</evidence>
<dbReference type="EMBL" id="MN739469">
    <property type="protein sequence ID" value="QHT06528.1"/>
    <property type="molecule type" value="Genomic_DNA"/>
</dbReference>
<feature type="transmembrane region" description="Helical" evidence="1">
    <location>
        <begin position="12"/>
        <end position="32"/>
    </location>
</feature>
<feature type="transmembrane region" description="Helical" evidence="1">
    <location>
        <begin position="134"/>
        <end position="157"/>
    </location>
</feature>
<proteinExistence type="predicted"/>
<name>A0A6C0CPJ8_9ZZZZ</name>
<keyword evidence="1" id="KW-0472">Membrane</keyword>
<protein>
    <recommendedName>
        <fullName evidence="3">Phosphatidic acid phosphatase type 2/haloperoxidase domain-containing protein</fullName>
    </recommendedName>
</protein>
<feature type="transmembrane region" description="Helical" evidence="1">
    <location>
        <begin position="79"/>
        <end position="102"/>
    </location>
</feature>
<dbReference type="AlphaFoldDB" id="A0A6C0CPJ8"/>
<accession>A0A6C0CPJ8</accession>
<organism evidence="2">
    <name type="scientific">viral metagenome</name>
    <dbReference type="NCBI Taxonomy" id="1070528"/>
    <lineage>
        <taxon>unclassified sequences</taxon>
        <taxon>metagenomes</taxon>
        <taxon>organismal metagenomes</taxon>
    </lineage>
</organism>
<reference evidence="2" key="1">
    <citation type="journal article" date="2020" name="Nature">
        <title>Giant virus diversity and host interactions through global metagenomics.</title>
        <authorList>
            <person name="Schulz F."/>
            <person name="Roux S."/>
            <person name="Paez-Espino D."/>
            <person name="Jungbluth S."/>
            <person name="Walsh D.A."/>
            <person name="Denef V.J."/>
            <person name="McMahon K.D."/>
            <person name="Konstantinidis K.T."/>
            <person name="Eloe-Fadrosh E.A."/>
            <person name="Kyrpides N.C."/>
            <person name="Woyke T."/>
        </authorList>
    </citation>
    <scope>NUCLEOTIDE SEQUENCE</scope>
    <source>
        <strain evidence="2">GVMAG-M-3300021425-30</strain>
    </source>
</reference>
<sequence>MAIKLTISNIIQLASALAPVLLGFFLVMLSLLNQNVKGIVYLAGVLLASVANIFIMNTMKSKIDITKAAMSCNLLELPYLMEFNSPNPSSVFIAFTFAYLFLPMKYNNLMNYPVIGAILSLFAMDAVTKVTNSCTTVAGIVLGGLVGFLFGSAWYTALHSAGADDLLYFDEMESNAVVCKRPSKQTFKCSAYKNGKLVSTNIA</sequence>
<keyword evidence="1" id="KW-0812">Transmembrane</keyword>
<feature type="transmembrane region" description="Helical" evidence="1">
    <location>
        <begin position="38"/>
        <end position="58"/>
    </location>
</feature>
<feature type="transmembrane region" description="Helical" evidence="1">
    <location>
        <begin position="108"/>
        <end position="127"/>
    </location>
</feature>
<keyword evidence="1" id="KW-1133">Transmembrane helix</keyword>
<evidence type="ECO:0000313" key="2">
    <source>
        <dbReference type="EMBL" id="QHT06528.1"/>
    </source>
</evidence>
<evidence type="ECO:0000256" key="1">
    <source>
        <dbReference type="SAM" id="Phobius"/>
    </source>
</evidence>